<dbReference type="Proteomes" id="UP000791440">
    <property type="component" value="Unassembled WGS sequence"/>
</dbReference>
<dbReference type="InterPro" id="IPR014030">
    <property type="entry name" value="Ketoacyl_synth_N"/>
</dbReference>
<dbReference type="Pfam" id="PF16197">
    <property type="entry name" value="KAsynt_C_assoc"/>
    <property type="match status" value="1"/>
</dbReference>
<evidence type="ECO:0000313" key="5">
    <source>
        <dbReference type="Proteomes" id="UP000791440"/>
    </source>
</evidence>
<dbReference type="InterPro" id="IPR032821">
    <property type="entry name" value="PKS_assoc"/>
</dbReference>
<dbReference type="Pfam" id="PF00109">
    <property type="entry name" value="ketoacyl-synt"/>
    <property type="match status" value="1"/>
</dbReference>
<organism evidence="4 5">
    <name type="scientific">Manduca sexta</name>
    <name type="common">Tobacco hawkmoth</name>
    <name type="synonym">Tobacco hornworm</name>
    <dbReference type="NCBI Taxonomy" id="7130"/>
    <lineage>
        <taxon>Eukaryota</taxon>
        <taxon>Metazoa</taxon>
        <taxon>Ecdysozoa</taxon>
        <taxon>Arthropoda</taxon>
        <taxon>Hexapoda</taxon>
        <taxon>Insecta</taxon>
        <taxon>Pterygota</taxon>
        <taxon>Neoptera</taxon>
        <taxon>Endopterygota</taxon>
        <taxon>Lepidoptera</taxon>
        <taxon>Glossata</taxon>
        <taxon>Ditrysia</taxon>
        <taxon>Bombycoidea</taxon>
        <taxon>Sphingidae</taxon>
        <taxon>Sphinginae</taxon>
        <taxon>Sphingini</taxon>
        <taxon>Manduca</taxon>
    </lineage>
</organism>
<feature type="domain" description="Malonyl-CoA:ACP transacylase (MAT)" evidence="2">
    <location>
        <begin position="402"/>
        <end position="696"/>
    </location>
</feature>
<dbReference type="Pfam" id="PF00698">
    <property type="entry name" value="Acyl_transf_1"/>
    <property type="match status" value="1"/>
</dbReference>
<dbReference type="Pfam" id="PF02801">
    <property type="entry name" value="Ketoacyl-synt_C"/>
    <property type="match status" value="1"/>
</dbReference>
<dbReference type="SMART" id="SM00825">
    <property type="entry name" value="PKS_KS"/>
    <property type="match status" value="1"/>
</dbReference>
<dbReference type="GO" id="GO:0006633">
    <property type="term" value="P:fatty acid biosynthetic process"/>
    <property type="evidence" value="ECO:0007669"/>
    <property type="project" value="TreeGrafter"/>
</dbReference>
<dbReference type="CDD" id="cd05195">
    <property type="entry name" value="enoyl_red"/>
    <property type="match status" value="1"/>
</dbReference>
<dbReference type="InterPro" id="IPR014043">
    <property type="entry name" value="Acyl_transferase_dom"/>
</dbReference>
<evidence type="ECO:0000313" key="4">
    <source>
        <dbReference type="EMBL" id="KAG6461422.1"/>
    </source>
</evidence>
<keyword evidence="5" id="KW-1185">Reference proteome</keyword>
<dbReference type="InterPro" id="IPR020841">
    <property type="entry name" value="PKS_Beta-ketoAc_synthase_dom"/>
</dbReference>
<name>A0A922CX09_MANSE</name>
<dbReference type="CDD" id="cd00833">
    <property type="entry name" value="PKS"/>
    <property type="match status" value="1"/>
</dbReference>
<dbReference type="InterPro" id="IPR020843">
    <property type="entry name" value="ER"/>
</dbReference>
<reference evidence="4" key="1">
    <citation type="journal article" date="2016" name="Insect Biochem. Mol. Biol.">
        <title>Multifaceted biological insights from a draft genome sequence of the tobacco hornworm moth, Manduca sexta.</title>
        <authorList>
            <person name="Kanost M.R."/>
            <person name="Arrese E.L."/>
            <person name="Cao X."/>
            <person name="Chen Y.R."/>
            <person name="Chellapilla S."/>
            <person name="Goldsmith M.R."/>
            <person name="Grosse-Wilde E."/>
            <person name="Heckel D.G."/>
            <person name="Herndon N."/>
            <person name="Jiang H."/>
            <person name="Papanicolaou A."/>
            <person name="Qu J."/>
            <person name="Soulages J.L."/>
            <person name="Vogel H."/>
            <person name="Walters J."/>
            <person name="Waterhouse R.M."/>
            <person name="Ahn S.J."/>
            <person name="Almeida F.C."/>
            <person name="An C."/>
            <person name="Aqrawi P."/>
            <person name="Bretschneider A."/>
            <person name="Bryant W.B."/>
            <person name="Bucks S."/>
            <person name="Chao H."/>
            <person name="Chevignon G."/>
            <person name="Christen J.M."/>
            <person name="Clarke D.F."/>
            <person name="Dittmer N.T."/>
            <person name="Ferguson L.C.F."/>
            <person name="Garavelou S."/>
            <person name="Gordon K.H.J."/>
            <person name="Gunaratna R.T."/>
            <person name="Han Y."/>
            <person name="Hauser F."/>
            <person name="He Y."/>
            <person name="Heidel-Fischer H."/>
            <person name="Hirsh A."/>
            <person name="Hu Y."/>
            <person name="Jiang H."/>
            <person name="Kalra D."/>
            <person name="Klinner C."/>
            <person name="Konig C."/>
            <person name="Kovar C."/>
            <person name="Kroll A.R."/>
            <person name="Kuwar S.S."/>
            <person name="Lee S.L."/>
            <person name="Lehman R."/>
            <person name="Li K."/>
            <person name="Li Z."/>
            <person name="Liang H."/>
            <person name="Lovelace S."/>
            <person name="Lu Z."/>
            <person name="Mansfield J.H."/>
            <person name="McCulloch K.J."/>
            <person name="Mathew T."/>
            <person name="Morton B."/>
            <person name="Muzny D.M."/>
            <person name="Neunemann D."/>
            <person name="Ongeri F."/>
            <person name="Pauchet Y."/>
            <person name="Pu L.L."/>
            <person name="Pyrousis I."/>
            <person name="Rao X.J."/>
            <person name="Redding A."/>
            <person name="Roesel C."/>
            <person name="Sanchez-Gracia A."/>
            <person name="Schaack S."/>
            <person name="Shukla A."/>
            <person name="Tetreau G."/>
            <person name="Wang Y."/>
            <person name="Xiong G.H."/>
            <person name="Traut W."/>
            <person name="Walsh T.K."/>
            <person name="Worley K.C."/>
            <person name="Wu D."/>
            <person name="Wu W."/>
            <person name="Wu Y.Q."/>
            <person name="Zhang X."/>
            <person name="Zou Z."/>
            <person name="Zucker H."/>
            <person name="Briscoe A.D."/>
            <person name="Burmester T."/>
            <person name="Clem R.J."/>
            <person name="Feyereisen R."/>
            <person name="Grimmelikhuijzen C.J.P."/>
            <person name="Hamodrakas S.J."/>
            <person name="Hansson B.S."/>
            <person name="Huguet E."/>
            <person name="Jermiin L.S."/>
            <person name="Lan Q."/>
            <person name="Lehman H.K."/>
            <person name="Lorenzen M."/>
            <person name="Merzendorfer H."/>
            <person name="Michalopoulos I."/>
            <person name="Morton D.B."/>
            <person name="Muthukrishnan S."/>
            <person name="Oakeshott J.G."/>
            <person name="Palmer W."/>
            <person name="Park Y."/>
            <person name="Passarelli A.L."/>
            <person name="Rozas J."/>
            <person name="Schwartz L.M."/>
            <person name="Smith W."/>
            <person name="Southgate A."/>
            <person name="Vilcinskas A."/>
            <person name="Vogt R."/>
            <person name="Wang P."/>
            <person name="Werren J."/>
            <person name="Yu X.Q."/>
            <person name="Zhou J.J."/>
            <person name="Brown S.J."/>
            <person name="Scherer S.E."/>
            <person name="Richards S."/>
            <person name="Blissard G.W."/>
        </authorList>
    </citation>
    <scope>NUCLEOTIDE SEQUENCE</scope>
</reference>
<dbReference type="SMART" id="SM00829">
    <property type="entry name" value="PKS_ER"/>
    <property type="match status" value="1"/>
</dbReference>
<dbReference type="PANTHER" id="PTHR43775:SF23">
    <property type="entry name" value="FATTY ACID SYNTHASE 3"/>
    <property type="match status" value="1"/>
</dbReference>
<sequence>MPPVPKEMPATQKTETAAADGDMIVISGMAGLYPQSHSVKDLSDILYNKINPIKTNSTRWKYSHPEVAQCTGMVPDLDRFDAQFFKVHYRLGISMDTMARKVLEQSYQAIYDAGISPEQLSGRKVGVFIGSCFSETEKIAFYVSNVRWGFGIAGCNKAMFANRISYWLNAKGPSVSIDEACCSSLGVLQQAYLAIKRAVADADKSELEVIDEVFCKDREHPLMVGSVMSNIGYGEAASGISSITKVLLGYHKGLLAGNLHCETPRRDVEAVREGRLQILTDHAPFGGSYAAVNGISVTGLNAHVLLHGHYKPKDLNRYKCDIPRLVTISGRHESAVKKIIDDLKSRPVDPEELALLHNVFKTKITGHMARGLVILDTKGDSTVSLHEKVDYFDNSKQPLWFVYSGMGSQWVGMGTQLMRIPIFAAAIERCDRVLAPKGINIVDIITSEDKTTFDNILHSFVGIAAIQIGLTDVLHALGIVPDKIIGHSVGELGCAYADGCLTAEEMILSAYSRGFVSVQTPFIRGSMVAVGLGYRQISKMCPPEIEVACHNSSESSTISGPADVMREFIGVLTAKGIFAKEVPCSNIAYHSRYIAEAGPALLKHLEEVIKTPRARSERWVSTSVPQDRWNEPVAKLSSAEYHTNNLLSSVLFEETAALIPPNAVLVEIAPHGLLQTILMRLLPGSCCNIALTRRGHPDNAYLVLEAIGKLYMAGYTPKVEAIYPKVEFPVSSSTPMLSHTALPLYTSAHRKMAASCKFVLNVYDEEHSYLRGHVMRGKTLYPFAAALVAVWDTLAMFMGVPKKQVSVEFRDVHLFAQPVLHEQRQLRLSVDLHRGTGRFEVLDDNSKVATGFIDDKCNKNIKSCNNNDIMNLTSEDIYTLLNNRDYSYSGDFRSIHSANSSITEALILWRENWVTLLDGLLQLNALRHTHDGVSVPKQIGRMCINVSENTKHHMDLDGETVIRTKVSDVYKYTSCGGILIEHLKLRDLPLESRDNFAIKSLQFVPRFSAKLDFVSTLHVYLQIVAENLNRNYINIASLVTYKDARIFKEIKNILIDINNVNFKHKEVSMQDIKENNDALADIDLVLLYGLSIDDNICHILYQTLKPNSFVVSEEDNTMEKRIRPSALYRTVSAGDELQLVRWRSSKVSSNRLAVSVSSASDIPLVTATRDAMQPQAQLLVLAPQPPPQGLKDLVRTWRTERVRNQVSLVVMDTKCTDEQMDTNIELAFNVWNKCQWGGEYYVPLQEKYETATRGMLQSARIGDISSLHWVQVHEPLEVGVKVKVHYAGLNTVDVLKATGAVPMENENESTSSGYGMDFSGVTESGTRVMGVVSGGACSSEVRAAPELLWPVPEHWTLEDAATVPLPYLRAFYCFLRTISRDRTVDKSEASSLFVHGGVGALGQAAISIGLGLGYQVFTTVSDVAKKQFLMRLFPQLKEENIGNSRDNSFGDSVLRATNGKGCYIVINNVRGDMKNVSLQCCSGSGTTYDMCQLIHHENYMFPMSYLFNARSYVSLDISSILKNWIEKDIKMLHAMVSEGIARGYVRPLSRVSYAPHAAPRALRLLAASAHRGRVLLHLRDSRLHVLPRISCKPDEVQLILSDRSSLGLHLADRLINRGARKLHMHCTYLTPHLHYKIRSWQQQGVLVEASSEDFNDEGISTLMQNVCSLGTVSGIYVTATDASANSDKKYLSALNTLDLVSRRLCPYLRYFAVISSDMTAMHTCIDRVSNGYPATLLKFNFIETSIANEGGFELSASQWLGVVAAAERALHSPHPALLAHQLRAPHAPLLQQIAHVADIVIPEDSQDNDTLESFGIQNEKLERVRTFLEMSHNVVFNEEDIKILTIERIREMEEIMTPTKFKEMKGLETFYTHVESDELLATTEIMFLPTHTSSTSIRDDEFDVTLNYLCIVPGLEGLHSRFGYMCERLKLPAVVLQPGLDRPNETIQETAKKYAQVFLKKIGLKKYFYILGYEWGIPVALEVASIFEGQGMIGTIFCVGLEPEALKVALEEELSEYKNEEELENGVLEHMFKLMTGDKCARLDEMLRGCNSWDKKVEECVRTLLGCMSHSAQYTRALLQAALGRIAEARRYSSALPPLRSRVVLMRSRRAVPASPQQLNALTSGEVSVHELSAPLGHAARDARCAAIVNSYLDPELIHNFDNESLCDTYLLNADTFISMSIESDK</sequence>
<comment type="caution">
    <text evidence="4">The sequence shown here is derived from an EMBL/GenBank/DDBJ whole genome shotgun (WGS) entry which is preliminary data.</text>
</comment>
<proteinExistence type="predicted"/>
<dbReference type="GO" id="GO:0004312">
    <property type="term" value="F:fatty acid synthase activity"/>
    <property type="evidence" value="ECO:0007669"/>
    <property type="project" value="TreeGrafter"/>
</dbReference>
<dbReference type="PANTHER" id="PTHR43775">
    <property type="entry name" value="FATTY ACID SYNTHASE"/>
    <property type="match status" value="1"/>
</dbReference>
<feature type="domain" description="Enoyl reductase (ER)" evidence="3">
    <location>
        <begin position="1262"/>
        <end position="1576"/>
    </location>
</feature>
<dbReference type="GO" id="GO:0016491">
    <property type="term" value="F:oxidoreductase activity"/>
    <property type="evidence" value="ECO:0007669"/>
    <property type="project" value="InterPro"/>
</dbReference>
<dbReference type="SMART" id="SM00827">
    <property type="entry name" value="PKS_AT"/>
    <property type="match status" value="1"/>
</dbReference>
<feature type="domain" description="Ketosynthase family 3 (KS3)" evidence="1">
    <location>
        <begin position="24"/>
        <end position="311"/>
    </location>
</feature>
<evidence type="ECO:0000259" key="3">
    <source>
        <dbReference type="SMART" id="SM00829"/>
    </source>
</evidence>
<evidence type="ECO:0000259" key="1">
    <source>
        <dbReference type="SMART" id="SM00825"/>
    </source>
</evidence>
<dbReference type="InterPro" id="IPR014031">
    <property type="entry name" value="Ketoacyl_synth_C"/>
</dbReference>
<dbReference type="InterPro" id="IPR050091">
    <property type="entry name" value="PKS_NRPS_Biosynth_Enz"/>
</dbReference>
<accession>A0A922CX09</accession>
<reference evidence="4" key="2">
    <citation type="submission" date="2020-12" db="EMBL/GenBank/DDBJ databases">
        <authorList>
            <person name="Kanost M."/>
        </authorList>
    </citation>
    <scope>NUCLEOTIDE SEQUENCE</scope>
</reference>
<gene>
    <name evidence="4" type="ORF">O3G_MSEX012623</name>
</gene>
<protein>
    <submittedName>
        <fullName evidence="4">Uncharacterized protein</fullName>
    </submittedName>
</protein>
<evidence type="ECO:0000259" key="2">
    <source>
        <dbReference type="SMART" id="SM00827"/>
    </source>
</evidence>
<dbReference type="EMBL" id="JH668745">
    <property type="protein sequence ID" value="KAG6461422.1"/>
    <property type="molecule type" value="Genomic_DNA"/>
</dbReference>